<organism evidence="2 3">
    <name type="scientific">Brassica napus</name>
    <name type="common">Rape</name>
    <dbReference type="NCBI Taxonomy" id="3708"/>
    <lineage>
        <taxon>Eukaryota</taxon>
        <taxon>Viridiplantae</taxon>
        <taxon>Streptophyta</taxon>
        <taxon>Embryophyta</taxon>
        <taxon>Tracheophyta</taxon>
        <taxon>Spermatophyta</taxon>
        <taxon>Magnoliopsida</taxon>
        <taxon>eudicotyledons</taxon>
        <taxon>Gunneridae</taxon>
        <taxon>Pentapetalae</taxon>
        <taxon>rosids</taxon>
        <taxon>malvids</taxon>
        <taxon>Brassicales</taxon>
        <taxon>Brassicaceae</taxon>
        <taxon>Brassiceae</taxon>
        <taxon>Brassica</taxon>
    </lineage>
</organism>
<proteinExistence type="predicted"/>
<dbReference type="AlphaFoldDB" id="A0A078FAV2"/>
<gene>
    <name evidence="2" type="primary">BnaC05g04150D</name>
    <name evidence="2" type="ORF">GSBRNA2T00031987001</name>
</gene>
<reference evidence="2 3" key="1">
    <citation type="journal article" date="2014" name="Science">
        <title>Plant genetics. Early allopolyploid evolution in the post-Neolithic Brassica napus oilseed genome.</title>
        <authorList>
            <person name="Chalhoub B."/>
            <person name="Denoeud F."/>
            <person name="Liu S."/>
            <person name="Parkin I.A."/>
            <person name="Tang H."/>
            <person name="Wang X."/>
            <person name="Chiquet J."/>
            <person name="Belcram H."/>
            <person name="Tong C."/>
            <person name="Samans B."/>
            <person name="Correa M."/>
            <person name="Da Silva C."/>
            <person name="Just J."/>
            <person name="Falentin C."/>
            <person name="Koh C.S."/>
            <person name="Le Clainche I."/>
            <person name="Bernard M."/>
            <person name="Bento P."/>
            <person name="Noel B."/>
            <person name="Labadie K."/>
            <person name="Alberti A."/>
            <person name="Charles M."/>
            <person name="Arnaud D."/>
            <person name="Guo H."/>
            <person name="Daviaud C."/>
            <person name="Alamery S."/>
            <person name="Jabbari K."/>
            <person name="Zhao M."/>
            <person name="Edger P.P."/>
            <person name="Chelaifa H."/>
            <person name="Tack D."/>
            <person name="Lassalle G."/>
            <person name="Mestiri I."/>
            <person name="Schnel N."/>
            <person name="Le Paslier M.C."/>
            <person name="Fan G."/>
            <person name="Renault V."/>
            <person name="Bayer P.E."/>
            <person name="Golicz A.A."/>
            <person name="Manoli S."/>
            <person name="Lee T.H."/>
            <person name="Thi V.H."/>
            <person name="Chalabi S."/>
            <person name="Hu Q."/>
            <person name="Fan C."/>
            <person name="Tollenaere R."/>
            <person name="Lu Y."/>
            <person name="Battail C."/>
            <person name="Shen J."/>
            <person name="Sidebottom C.H."/>
            <person name="Wang X."/>
            <person name="Canaguier A."/>
            <person name="Chauveau A."/>
            <person name="Berard A."/>
            <person name="Deniot G."/>
            <person name="Guan M."/>
            <person name="Liu Z."/>
            <person name="Sun F."/>
            <person name="Lim Y.P."/>
            <person name="Lyons E."/>
            <person name="Town C.D."/>
            <person name="Bancroft I."/>
            <person name="Wang X."/>
            <person name="Meng J."/>
            <person name="Ma J."/>
            <person name="Pires J.C."/>
            <person name="King G.J."/>
            <person name="Brunel D."/>
            <person name="Delourme R."/>
            <person name="Renard M."/>
            <person name="Aury J.M."/>
            <person name="Adams K.L."/>
            <person name="Batley J."/>
            <person name="Snowdon R.J."/>
            <person name="Tost J."/>
            <person name="Edwards D."/>
            <person name="Zhou Y."/>
            <person name="Hua W."/>
            <person name="Sharpe A.G."/>
            <person name="Paterson A.H."/>
            <person name="Guan C."/>
            <person name="Wincker P."/>
        </authorList>
    </citation>
    <scope>NUCLEOTIDE SEQUENCE [LARGE SCALE GENOMIC DNA]</scope>
    <source>
        <strain evidence="3">cv. Darmor-bzh</strain>
    </source>
</reference>
<dbReference type="SUPFAM" id="SSF81383">
    <property type="entry name" value="F-box domain"/>
    <property type="match status" value="1"/>
</dbReference>
<keyword evidence="3" id="KW-1185">Reference proteome</keyword>
<protein>
    <submittedName>
        <fullName evidence="2">BnaC05g04150D protein</fullName>
    </submittedName>
</protein>
<dbReference type="KEGG" id="bna:106400551"/>
<evidence type="ECO:0000259" key="1">
    <source>
        <dbReference type="PROSITE" id="PS51087"/>
    </source>
</evidence>
<dbReference type="Gene3D" id="2.60.40.1470">
    <property type="entry name" value="ApaG domain"/>
    <property type="match status" value="1"/>
</dbReference>
<dbReference type="OMA" id="RITIRMY"/>
<dbReference type="Proteomes" id="UP000028999">
    <property type="component" value="Unassembled WGS sequence"/>
</dbReference>
<dbReference type="OrthoDB" id="2305498at2759"/>
<dbReference type="PANTHER" id="PTHR47463:SF3">
    <property type="entry name" value="APAG DOMAIN-CONTAINING PROTEIN"/>
    <property type="match status" value="1"/>
</dbReference>
<dbReference type="InterPro" id="IPR007474">
    <property type="entry name" value="ApaG_domain"/>
</dbReference>
<dbReference type="STRING" id="3708.A0A078FAV2"/>
<dbReference type="SUPFAM" id="SSF110069">
    <property type="entry name" value="ApaG-like"/>
    <property type="match status" value="1"/>
</dbReference>
<dbReference type="Gramene" id="CDY10172">
    <property type="protein sequence ID" value="CDY10172"/>
    <property type="gene ID" value="GSBRNA2T00031987001"/>
</dbReference>
<dbReference type="SMR" id="A0A078FAV2"/>
<dbReference type="InterPro" id="IPR036047">
    <property type="entry name" value="F-box-like_dom_sf"/>
</dbReference>
<name>A0A078FAV2_BRANA</name>
<dbReference type="PaxDb" id="3708-A0A078FAV2"/>
<dbReference type="InterPro" id="IPR036767">
    <property type="entry name" value="ApaG_sf"/>
</dbReference>
<evidence type="ECO:0000313" key="3">
    <source>
        <dbReference type="Proteomes" id="UP000028999"/>
    </source>
</evidence>
<sequence>MSLEDAEDLVLHIILSKVGPENTARVACVSKRLQVSASEESLWSIFCSLDLNISTPLHPHGDSAPSFKRAYQSWRESFVMYPWSLVKRVKHCWDSLKLWLSLNFPEAEATLRKGVTEDDLEELETALNVQLPLTTRLLYRFVDGQELSSSSSSGVVDGGSLGLLGGYSSYWHKVNVYLLPLKEVVRETIDVMAGDHNTISKNIVVVAVSAAPSSKKMFFLDCTNGQLYTENTSSHQMLPCVPESLVCINGDQQQDAMLLWLEEHGRRLQTGAIKVREQDNIKSISLFPEIPPLCSISVSNGVQVRASSVFMPEVSDHLDKPPVYSYACSIRMSLMPNFNRRHHSSWQMYSRHWVVRAYNAVIGDVDGELVLVQNPLLQAKEEEFVYRCISQFPTSNLSVEGSFTFVPGSLQDPKGPQFEVNVAEFPVKLPDYIF</sequence>
<accession>A0A078FAV2</accession>
<feature type="domain" description="ApaG" evidence="1">
    <location>
        <begin position="296"/>
        <end position="434"/>
    </location>
</feature>
<dbReference type="Pfam" id="PF04379">
    <property type="entry name" value="DUF525"/>
    <property type="match status" value="1"/>
</dbReference>
<dbReference type="GO" id="GO:0019005">
    <property type="term" value="C:SCF ubiquitin ligase complex"/>
    <property type="evidence" value="ECO:0000318"/>
    <property type="project" value="GO_Central"/>
</dbReference>
<dbReference type="EMBL" id="LK032001">
    <property type="protein sequence ID" value="CDY10172.1"/>
    <property type="molecule type" value="Genomic_DNA"/>
</dbReference>
<dbReference type="PROSITE" id="PS51087">
    <property type="entry name" value="APAG"/>
    <property type="match status" value="1"/>
</dbReference>
<dbReference type="PANTHER" id="PTHR47463">
    <property type="entry name" value="F-BOX PROTEIN SKIP16"/>
    <property type="match status" value="1"/>
</dbReference>
<evidence type="ECO:0000313" key="2">
    <source>
        <dbReference type="EMBL" id="CDY10172.1"/>
    </source>
</evidence>